<keyword evidence="3" id="KW-1185">Reference proteome</keyword>
<accession>A0A484IEV7</accession>
<name>A0A484IEV7_9ARCH</name>
<gene>
    <name evidence="2" type="ORF">NFRAN_2229</name>
</gene>
<sequence>MAFYSVNKMLLIFIFSSMAVISIQSIIEIAYAAEGGESVVRRVEIWGLFYRMMVAAFIVGAVVQGLNVYISWRFRESHPRFKNLNNSSGGNA</sequence>
<keyword evidence="1" id="KW-1133">Transmembrane helix</keyword>
<keyword evidence="1" id="KW-0812">Transmembrane</keyword>
<dbReference type="Proteomes" id="UP000294299">
    <property type="component" value="Chromosome NFRAN"/>
</dbReference>
<dbReference type="GeneID" id="39421463"/>
<dbReference type="EMBL" id="LR216287">
    <property type="protein sequence ID" value="VFJ14551.1"/>
    <property type="molecule type" value="Genomic_DNA"/>
</dbReference>
<dbReference type="AlphaFoldDB" id="A0A484IEV7"/>
<dbReference type="KEGG" id="nfn:NFRAN_2229"/>
<evidence type="ECO:0000256" key="1">
    <source>
        <dbReference type="SAM" id="Phobius"/>
    </source>
</evidence>
<dbReference type="RefSeq" id="WP_232037985.1">
    <property type="nucleotide sequence ID" value="NZ_LR216287.1"/>
</dbReference>
<protein>
    <submittedName>
        <fullName evidence="2">Uncharacterized protein</fullName>
    </submittedName>
</protein>
<proteinExistence type="predicted"/>
<reference evidence="2 3" key="1">
    <citation type="submission" date="2019-02" db="EMBL/GenBank/DDBJ databases">
        <authorList>
            <person name="Lehtovirta-Morley E L."/>
        </authorList>
    </citation>
    <scope>NUCLEOTIDE SEQUENCE [LARGE SCALE GENOMIC DNA]</scope>
    <source>
        <strain evidence="2">NFRAN1</strain>
    </source>
</reference>
<feature type="transmembrane region" description="Helical" evidence="1">
    <location>
        <begin position="48"/>
        <end position="72"/>
    </location>
</feature>
<evidence type="ECO:0000313" key="2">
    <source>
        <dbReference type="EMBL" id="VFJ14551.1"/>
    </source>
</evidence>
<organism evidence="2 3">
    <name type="scientific">Candidatus Nitrosocosmicus franklandianus</name>
    <dbReference type="NCBI Taxonomy" id="1798806"/>
    <lineage>
        <taxon>Archaea</taxon>
        <taxon>Nitrososphaerota</taxon>
        <taxon>Nitrososphaeria</taxon>
        <taxon>Nitrososphaerales</taxon>
        <taxon>Nitrososphaeraceae</taxon>
        <taxon>Candidatus Nitrosocosmicus</taxon>
    </lineage>
</organism>
<evidence type="ECO:0000313" key="3">
    <source>
        <dbReference type="Proteomes" id="UP000294299"/>
    </source>
</evidence>
<keyword evidence="1" id="KW-0472">Membrane</keyword>